<accession>A0A0A1VQI8</accession>
<evidence type="ECO:0000313" key="2">
    <source>
        <dbReference type="Proteomes" id="UP000030321"/>
    </source>
</evidence>
<proteinExistence type="predicted"/>
<sequence>MVRDSLPHRPNNDIEAYFQKQPRILGVQGIFSRKNPPLWGEGEK</sequence>
<organism evidence="1 2">
    <name type="scientific">Microcystis aeruginosa NIES-44</name>
    <dbReference type="NCBI Taxonomy" id="449439"/>
    <lineage>
        <taxon>Bacteria</taxon>
        <taxon>Bacillati</taxon>
        <taxon>Cyanobacteriota</taxon>
        <taxon>Cyanophyceae</taxon>
        <taxon>Oscillatoriophycideae</taxon>
        <taxon>Chroococcales</taxon>
        <taxon>Microcystaceae</taxon>
        <taxon>Microcystis</taxon>
    </lineage>
</organism>
<dbReference type="AlphaFoldDB" id="A0A0A1VQI8"/>
<gene>
    <name evidence="1" type="ORF">N44_01544</name>
</gene>
<protein>
    <submittedName>
        <fullName evidence="1">Uncharacterized protein</fullName>
    </submittedName>
</protein>
<dbReference type="EMBL" id="BBPA01000003">
    <property type="protein sequence ID" value="GAL91536.1"/>
    <property type="molecule type" value="Genomic_DNA"/>
</dbReference>
<dbReference type="Proteomes" id="UP000030321">
    <property type="component" value="Unassembled WGS sequence"/>
</dbReference>
<evidence type="ECO:0000313" key="1">
    <source>
        <dbReference type="EMBL" id="GAL91536.1"/>
    </source>
</evidence>
<name>A0A0A1VQI8_MICAE</name>
<reference evidence="2" key="1">
    <citation type="journal article" date="2015" name="Genome">
        <title>Whole Genome Sequence of the Non-Microcystin-Producing Microcystis aeruginosa Strain NIES-44.</title>
        <authorList>
            <person name="Okano K."/>
            <person name="Miyata N."/>
            <person name="Ozaki Y."/>
        </authorList>
    </citation>
    <scope>NUCLEOTIDE SEQUENCE [LARGE SCALE GENOMIC DNA]</scope>
    <source>
        <strain evidence="2">NIES-44</strain>
    </source>
</reference>
<comment type="caution">
    <text evidence="1">The sequence shown here is derived from an EMBL/GenBank/DDBJ whole genome shotgun (WGS) entry which is preliminary data.</text>
</comment>